<organism evidence="2 3">
    <name type="scientific">Aerophobetes bacterium</name>
    <dbReference type="NCBI Taxonomy" id="2030807"/>
    <lineage>
        <taxon>Bacteria</taxon>
        <taxon>Candidatus Aerophobota</taxon>
    </lineage>
</organism>
<dbReference type="EMBL" id="SOII01000131">
    <property type="protein sequence ID" value="TET85406.1"/>
    <property type="molecule type" value="Genomic_DNA"/>
</dbReference>
<gene>
    <name evidence="2" type="ORF">E3J32_01775</name>
</gene>
<protein>
    <submittedName>
        <fullName evidence="2">Alpha/beta hydrolase</fullName>
    </submittedName>
</protein>
<dbReference type="GO" id="GO:0016787">
    <property type="term" value="F:hydrolase activity"/>
    <property type="evidence" value="ECO:0007669"/>
    <property type="project" value="UniProtKB-KW"/>
</dbReference>
<reference evidence="2 3" key="1">
    <citation type="submission" date="2019-03" db="EMBL/GenBank/DDBJ databases">
        <title>Metabolic potential of uncultured bacteria and archaea associated with petroleum seepage in deep-sea sediments.</title>
        <authorList>
            <person name="Dong X."/>
            <person name="Hubert C."/>
        </authorList>
    </citation>
    <scope>NUCLEOTIDE SEQUENCE [LARGE SCALE GENOMIC DNA]</scope>
    <source>
        <strain evidence="2">E29_bin25</strain>
    </source>
</reference>
<accession>A0A523Y1J3</accession>
<evidence type="ECO:0000313" key="3">
    <source>
        <dbReference type="Proteomes" id="UP000315669"/>
    </source>
</evidence>
<feature type="domain" description="Serine aminopeptidase S33" evidence="1">
    <location>
        <begin position="46"/>
        <end position="97"/>
    </location>
</feature>
<proteinExistence type="predicted"/>
<dbReference type="InterPro" id="IPR029058">
    <property type="entry name" value="AB_hydrolase_fold"/>
</dbReference>
<dbReference type="Proteomes" id="UP000315669">
    <property type="component" value="Unassembled WGS sequence"/>
</dbReference>
<name>A0A523Y1J3_UNCAE</name>
<dbReference type="Pfam" id="PF12146">
    <property type="entry name" value="Hydrolase_4"/>
    <property type="match status" value="1"/>
</dbReference>
<evidence type="ECO:0000259" key="1">
    <source>
        <dbReference type="Pfam" id="PF12146"/>
    </source>
</evidence>
<evidence type="ECO:0000313" key="2">
    <source>
        <dbReference type="EMBL" id="TET85406.1"/>
    </source>
</evidence>
<sequence>MEKIPRNPIIFIHGQESSSQGTKGRFFTQLFPEMTIPDFAGDIPTRMSKLNEILVGKSEIIMIGSSLGGVMASLYAFQNQDTIKKLILLAPALNLPEFNPYLSETLTLPVFVFHGKNDEVIPSQLIQTIATKVFTNLAFTLLDDDHRLTKTFTTIDWPKIIK</sequence>
<comment type="caution">
    <text evidence="2">The sequence shown here is derived from an EMBL/GenBank/DDBJ whole genome shotgun (WGS) entry which is preliminary data.</text>
</comment>
<dbReference type="SUPFAM" id="SSF53474">
    <property type="entry name" value="alpha/beta-Hydrolases"/>
    <property type="match status" value="1"/>
</dbReference>
<dbReference type="Gene3D" id="3.40.50.1820">
    <property type="entry name" value="alpha/beta hydrolase"/>
    <property type="match status" value="1"/>
</dbReference>
<dbReference type="InterPro" id="IPR022742">
    <property type="entry name" value="Hydrolase_4"/>
</dbReference>
<keyword evidence="2" id="KW-0378">Hydrolase</keyword>
<dbReference type="AlphaFoldDB" id="A0A523Y1J3"/>